<gene>
    <name evidence="3" type="ORF">MU516_18575</name>
</gene>
<dbReference type="Pfam" id="PF01408">
    <property type="entry name" value="GFO_IDH_MocA"/>
    <property type="match status" value="1"/>
</dbReference>
<sequence>MKPIRLGMVGGGSGAFIGAIHRIAARMDGNFALVAGALSSDPQRARSSAEDLGIRGYDDFADMAKAEAARDDGIQAVAIVTPNHMHADPAVAFLDAGIHVICDKPLAATQEQAARIADAVRRSGARFFLTHNYCALPMLREARAIVAEGGVGDLRLVQVEYLQGWLSDPAQGKQAEWRTDPGRAGAGALGDIGTHAWQLAQFVTGQTPSHLSAEVSSIVPGRPIDDDARCALRYASGAKGGLWVSQVAVGQENGLSLRLFGTAAALEWRLSAPERLILTPKDGPARILTRAQDRSQSYRTPPGHPEGYLEGFANLYSDIAAIIRGDTQLADRVPGLADGLSGMAFIAAAQASSSADGAWVEVAT</sequence>
<evidence type="ECO:0000313" key="3">
    <source>
        <dbReference type="EMBL" id="MCT4334849.1"/>
    </source>
</evidence>
<evidence type="ECO:0000313" key="4">
    <source>
        <dbReference type="Proteomes" id="UP001320702"/>
    </source>
</evidence>
<proteinExistence type="predicted"/>
<dbReference type="SUPFAM" id="SSF51735">
    <property type="entry name" value="NAD(P)-binding Rossmann-fold domains"/>
    <property type="match status" value="1"/>
</dbReference>
<name>A0ABT2KG88_9RHOB</name>
<dbReference type="Gene3D" id="3.40.50.720">
    <property type="entry name" value="NAD(P)-binding Rossmann-like Domain"/>
    <property type="match status" value="1"/>
</dbReference>
<protein>
    <submittedName>
        <fullName evidence="3">Gfo/Idh/MocA family oxidoreductase</fullName>
    </submittedName>
</protein>
<accession>A0ABT2KG88</accession>
<dbReference type="Proteomes" id="UP001320702">
    <property type="component" value="Unassembled WGS sequence"/>
</dbReference>
<dbReference type="InterPro" id="IPR055170">
    <property type="entry name" value="GFO_IDH_MocA-like_dom"/>
</dbReference>
<feature type="domain" description="GFO/IDH/MocA-like oxidoreductase" evidence="2">
    <location>
        <begin position="140"/>
        <end position="266"/>
    </location>
</feature>
<evidence type="ECO:0000259" key="1">
    <source>
        <dbReference type="Pfam" id="PF01408"/>
    </source>
</evidence>
<reference evidence="3 4" key="1">
    <citation type="submission" date="2022-04" db="EMBL/GenBank/DDBJ databases">
        <title>Paracoccus sp. YLB-12 draft genome sequence.</title>
        <authorList>
            <person name="Yu L."/>
        </authorList>
    </citation>
    <scope>NUCLEOTIDE SEQUENCE [LARGE SCALE GENOMIC DNA]</scope>
    <source>
        <strain evidence="3 4">YLB-12</strain>
    </source>
</reference>
<dbReference type="SUPFAM" id="SSF55347">
    <property type="entry name" value="Glyceraldehyde-3-phosphate dehydrogenase-like, C-terminal domain"/>
    <property type="match status" value="1"/>
</dbReference>
<dbReference type="PANTHER" id="PTHR43708">
    <property type="entry name" value="CONSERVED EXPRESSED OXIDOREDUCTASE (EUROFUNG)"/>
    <property type="match status" value="1"/>
</dbReference>
<dbReference type="InterPro" id="IPR000683">
    <property type="entry name" value="Gfo/Idh/MocA-like_OxRdtase_N"/>
</dbReference>
<dbReference type="EMBL" id="JANAVZ010000022">
    <property type="protein sequence ID" value="MCT4334849.1"/>
    <property type="molecule type" value="Genomic_DNA"/>
</dbReference>
<dbReference type="InterPro" id="IPR036291">
    <property type="entry name" value="NAD(P)-bd_dom_sf"/>
</dbReference>
<keyword evidence="4" id="KW-1185">Reference proteome</keyword>
<organism evidence="3 4">
    <name type="scientific">Paracoccus maritimus</name>
    <dbReference type="NCBI Taxonomy" id="2933292"/>
    <lineage>
        <taxon>Bacteria</taxon>
        <taxon>Pseudomonadati</taxon>
        <taxon>Pseudomonadota</taxon>
        <taxon>Alphaproteobacteria</taxon>
        <taxon>Rhodobacterales</taxon>
        <taxon>Paracoccaceae</taxon>
        <taxon>Paracoccus</taxon>
    </lineage>
</organism>
<dbReference type="Pfam" id="PF22725">
    <property type="entry name" value="GFO_IDH_MocA_C3"/>
    <property type="match status" value="1"/>
</dbReference>
<dbReference type="Gene3D" id="3.30.360.10">
    <property type="entry name" value="Dihydrodipicolinate Reductase, domain 2"/>
    <property type="match status" value="1"/>
</dbReference>
<evidence type="ECO:0000259" key="2">
    <source>
        <dbReference type="Pfam" id="PF22725"/>
    </source>
</evidence>
<dbReference type="PANTHER" id="PTHR43708:SF3">
    <property type="entry name" value="OXIDOREDUCTASE"/>
    <property type="match status" value="1"/>
</dbReference>
<comment type="caution">
    <text evidence="3">The sequence shown here is derived from an EMBL/GenBank/DDBJ whole genome shotgun (WGS) entry which is preliminary data.</text>
</comment>
<dbReference type="RefSeq" id="WP_260278713.1">
    <property type="nucleotide sequence ID" value="NZ_JANAVZ010000022.1"/>
</dbReference>
<dbReference type="InterPro" id="IPR051317">
    <property type="entry name" value="Gfo/Idh/MocA_oxidoreduct"/>
</dbReference>
<feature type="domain" description="Gfo/Idh/MocA-like oxidoreductase N-terminal" evidence="1">
    <location>
        <begin position="4"/>
        <end position="130"/>
    </location>
</feature>